<feature type="compositionally biased region" description="Acidic residues" evidence="1">
    <location>
        <begin position="84"/>
        <end position="101"/>
    </location>
</feature>
<feature type="compositionally biased region" description="Basic and acidic residues" evidence="1">
    <location>
        <begin position="59"/>
        <end position="71"/>
    </location>
</feature>
<feature type="region of interest" description="Disordered" evidence="1">
    <location>
        <begin position="54"/>
        <end position="127"/>
    </location>
</feature>
<dbReference type="AlphaFoldDB" id="E9J455"/>
<organism>
    <name type="scientific">Solenopsis invicta</name>
    <name type="common">Red imported fire ant</name>
    <name type="synonym">Solenopsis wagneri</name>
    <dbReference type="NCBI Taxonomy" id="13686"/>
    <lineage>
        <taxon>Eukaryota</taxon>
        <taxon>Metazoa</taxon>
        <taxon>Ecdysozoa</taxon>
        <taxon>Arthropoda</taxon>
        <taxon>Hexapoda</taxon>
        <taxon>Insecta</taxon>
        <taxon>Pterygota</taxon>
        <taxon>Neoptera</taxon>
        <taxon>Endopterygota</taxon>
        <taxon>Hymenoptera</taxon>
        <taxon>Apocrita</taxon>
        <taxon>Aculeata</taxon>
        <taxon>Formicoidea</taxon>
        <taxon>Formicidae</taxon>
        <taxon>Myrmicinae</taxon>
        <taxon>Solenopsis</taxon>
    </lineage>
</organism>
<dbReference type="HOGENOM" id="CLU_090454_0_0_1"/>
<dbReference type="EMBL" id="GL768073">
    <property type="protein sequence ID" value="EFZ12398.1"/>
    <property type="molecule type" value="Genomic_DNA"/>
</dbReference>
<protein>
    <submittedName>
        <fullName evidence="2">Uncharacterized protein</fullName>
    </submittedName>
</protein>
<name>E9J455_SOLIN</name>
<evidence type="ECO:0000313" key="2">
    <source>
        <dbReference type="EMBL" id="EFZ12398.1"/>
    </source>
</evidence>
<feature type="non-terminal residue" evidence="2">
    <location>
        <position position="269"/>
    </location>
</feature>
<accession>E9J455</accession>
<evidence type="ECO:0000256" key="1">
    <source>
        <dbReference type="SAM" id="MobiDB-lite"/>
    </source>
</evidence>
<gene>
    <name evidence="2" type="ORF">SINV_01923</name>
</gene>
<sequence length="269" mass="31103">MVNRRKREKLAMEIEKTSEAIRKKHRALKTGKIEEDIAIERRFKPIVEPMKQIVQESQPIKREVKDIKAEVSKNTMKKQRHSDDDDDNDDNNDDDDDDDDGASYKFSKVTSSKKKRSRQSNVTLDSSVITSTPRTTVGTVKLTDDAPKNVFETTDDLFGTSVQHQMQTLEGQKTLSQHLGPLGQKYIGDLLSGGGKEKIIDTIYGVRLDKDRMMLDYYRSAQDRYEKTQERVLDRCRTTVNQVKNNYYQVSNHQIPEDKEKLLMDDRNL</sequence>
<reference evidence="2" key="1">
    <citation type="journal article" date="2011" name="Proc. Natl. Acad. Sci. U.S.A.">
        <title>The genome of the fire ant Solenopsis invicta.</title>
        <authorList>
            <person name="Wurm Y."/>
            <person name="Wang J."/>
            <person name="Riba-Grognuz O."/>
            <person name="Corona M."/>
            <person name="Nygaard S."/>
            <person name="Hunt B.G."/>
            <person name="Ingram K.K."/>
            <person name="Falquet L."/>
            <person name="Nipitwattanaphon M."/>
            <person name="Gotzek D."/>
            <person name="Dijkstra M.B."/>
            <person name="Oettler J."/>
            <person name="Comtesse F."/>
            <person name="Shih C.J."/>
            <person name="Wu W.J."/>
            <person name="Yang C.C."/>
            <person name="Thomas J."/>
            <person name="Beaudoing E."/>
            <person name="Pradervand S."/>
            <person name="Flegel V."/>
            <person name="Cook E.D."/>
            <person name="Fabbretti R."/>
            <person name="Stockinger H."/>
            <person name="Long L."/>
            <person name="Farmerie W.G."/>
            <person name="Oakey J."/>
            <person name="Boomsma J.J."/>
            <person name="Pamilo P."/>
            <person name="Yi S.V."/>
            <person name="Heinze J."/>
            <person name="Goodisman M.A."/>
            <person name="Farinelli L."/>
            <person name="Harshman K."/>
            <person name="Hulo N."/>
            <person name="Cerutti L."/>
            <person name="Xenarios I."/>
            <person name="Shoemaker D."/>
            <person name="Keller L."/>
        </authorList>
    </citation>
    <scope>NUCLEOTIDE SEQUENCE [LARGE SCALE GENOMIC DNA]</scope>
</reference>
<proteinExistence type="predicted"/>
<dbReference type="OMA" id="PPKREPY"/>